<dbReference type="EMBL" id="AJIL01009345">
    <property type="protein sequence ID" value="KNE86507.1"/>
    <property type="molecule type" value="Genomic_DNA"/>
</dbReference>
<dbReference type="STRING" id="1165861.A0A0L0UHF9"/>
<name>A0A0L0UHF9_9BASI</name>
<dbReference type="CDD" id="cd14279">
    <property type="entry name" value="CUE"/>
    <property type="match status" value="1"/>
</dbReference>
<accession>A0A0L0UHF9</accession>
<proteinExistence type="predicted"/>
<dbReference type="Proteomes" id="UP000054564">
    <property type="component" value="Unassembled WGS sequence"/>
</dbReference>
<evidence type="ECO:0008006" key="3">
    <source>
        <dbReference type="Google" id="ProtNLM"/>
    </source>
</evidence>
<reference evidence="2" key="1">
    <citation type="submission" date="2014-03" db="EMBL/GenBank/DDBJ databases">
        <title>The Genome Sequence of Puccinia striiformis f. sp. tritici PST-78.</title>
        <authorList>
            <consortium name="The Broad Institute Genome Sequencing Platform"/>
            <person name="Cuomo C."/>
            <person name="Hulbert S."/>
            <person name="Chen X."/>
            <person name="Walker B."/>
            <person name="Young S.K."/>
            <person name="Zeng Q."/>
            <person name="Gargeya S."/>
            <person name="Fitzgerald M."/>
            <person name="Haas B."/>
            <person name="Abouelleil A."/>
            <person name="Alvarado L."/>
            <person name="Arachchi H.M."/>
            <person name="Berlin A.M."/>
            <person name="Chapman S.B."/>
            <person name="Goldberg J."/>
            <person name="Griggs A."/>
            <person name="Gujja S."/>
            <person name="Hansen M."/>
            <person name="Howarth C."/>
            <person name="Imamovic A."/>
            <person name="Larimer J."/>
            <person name="McCowan C."/>
            <person name="Montmayeur A."/>
            <person name="Murphy C."/>
            <person name="Neiman D."/>
            <person name="Pearson M."/>
            <person name="Priest M."/>
            <person name="Roberts A."/>
            <person name="Saif S."/>
            <person name="Shea T."/>
            <person name="Sisk P."/>
            <person name="Sykes S."/>
            <person name="Wortman J."/>
            <person name="Nusbaum C."/>
            <person name="Birren B."/>
        </authorList>
    </citation>
    <scope>NUCLEOTIDE SEQUENCE [LARGE SCALE GENOMIC DNA]</scope>
    <source>
        <strain evidence="2">race PST-78</strain>
    </source>
</reference>
<organism evidence="1 2">
    <name type="scientific">Puccinia striiformis f. sp. tritici PST-78</name>
    <dbReference type="NCBI Taxonomy" id="1165861"/>
    <lineage>
        <taxon>Eukaryota</taxon>
        <taxon>Fungi</taxon>
        <taxon>Dikarya</taxon>
        <taxon>Basidiomycota</taxon>
        <taxon>Pucciniomycotina</taxon>
        <taxon>Pucciniomycetes</taxon>
        <taxon>Pucciniales</taxon>
        <taxon>Pucciniaceae</taxon>
        <taxon>Puccinia</taxon>
    </lineage>
</organism>
<sequence length="122" mass="14517">MFQEDFELRDIDITGKFCLIFQHSAKKWYLMIRKIHGKQSWAWWKEQINVKWGNAAWVYRMEEAFDKAHFEPGTSKPLVWFSKQKDRLSAIFPDMSESGLHERILKKRGGDLEHAVKCNAEN</sequence>
<keyword evidence="2" id="KW-1185">Reference proteome</keyword>
<protein>
    <recommendedName>
        <fullName evidence="3">Retrotransposon gag domain-containing protein</fullName>
    </recommendedName>
</protein>
<dbReference type="AlphaFoldDB" id="A0A0L0UHF9"/>
<gene>
    <name evidence="1" type="ORF">PSTG_20131</name>
</gene>
<evidence type="ECO:0000313" key="2">
    <source>
        <dbReference type="Proteomes" id="UP000054564"/>
    </source>
</evidence>
<comment type="caution">
    <text evidence="1">The sequence shown here is derived from an EMBL/GenBank/DDBJ whole genome shotgun (WGS) entry which is preliminary data.</text>
</comment>
<evidence type="ECO:0000313" key="1">
    <source>
        <dbReference type="EMBL" id="KNE86507.1"/>
    </source>
</evidence>